<feature type="non-terminal residue" evidence="2">
    <location>
        <position position="1"/>
    </location>
</feature>
<dbReference type="Pfam" id="PF18332">
    <property type="entry name" value="XRN1_D1"/>
    <property type="match status" value="1"/>
</dbReference>
<dbReference type="AlphaFoldDB" id="A0A0B6XSV7"/>
<dbReference type="EMBL" id="HACG01000247">
    <property type="protein sequence ID" value="CEK47112.1"/>
    <property type="molecule type" value="Transcribed_RNA"/>
</dbReference>
<sequence length="112" mass="12888">HGPHFLYQYSPENMGPYPSSLPGVFPDIQLSRAKTTELHKDLFRIDVRTLRKGLLDTVRLDVYFPGFPTLRFLPHTHELMRAGVKVFQHSSRGDNMVLRVQSKEGLRLEDVA</sequence>
<reference evidence="2" key="1">
    <citation type="submission" date="2014-12" db="EMBL/GenBank/DDBJ databases">
        <title>Insight into the proteome of Arion vulgaris.</title>
        <authorList>
            <person name="Aradska J."/>
            <person name="Bulat T."/>
            <person name="Smidak R."/>
            <person name="Sarate P."/>
            <person name="Gangsoo J."/>
            <person name="Sialana F."/>
            <person name="Bilban M."/>
            <person name="Lubec G."/>
        </authorList>
    </citation>
    <scope>NUCLEOTIDE SEQUENCE</scope>
    <source>
        <tissue evidence="2">Skin</tissue>
    </source>
</reference>
<gene>
    <name evidence="2" type="primary">ORF590</name>
</gene>
<organism evidence="2">
    <name type="scientific">Arion vulgaris</name>
    <dbReference type="NCBI Taxonomy" id="1028688"/>
    <lineage>
        <taxon>Eukaryota</taxon>
        <taxon>Metazoa</taxon>
        <taxon>Spiralia</taxon>
        <taxon>Lophotrochozoa</taxon>
        <taxon>Mollusca</taxon>
        <taxon>Gastropoda</taxon>
        <taxon>Heterobranchia</taxon>
        <taxon>Euthyneura</taxon>
        <taxon>Panpulmonata</taxon>
        <taxon>Eupulmonata</taxon>
        <taxon>Stylommatophora</taxon>
        <taxon>Helicina</taxon>
        <taxon>Arionoidea</taxon>
        <taxon>Arionidae</taxon>
        <taxon>Arion</taxon>
    </lineage>
</organism>
<feature type="non-terminal residue" evidence="2">
    <location>
        <position position="112"/>
    </location>
</feature>
<protein>
    <recommendedName>
        <fullName evidence="1">5'-3' exoribonuclease 1 D1 domain-containing protein</fullName>
    </recommendedName>
</protein>
<evidence type="ECO:0000259" key="1">
    <source>
        <dbReference type="Pfam" id="PF18332"/>
    </source>
</evidence>
<evidence type="ECO:0000313" key="2">
    <source>
        <dbReference type="EMBL" id="CEK47112.1"/>
    </source>
</evidence>
<proteinExistence type="predicted"/>
<feature type="domain" description="5'-3' exoribonuclease 1 D1" evidence="1">
    <location>
        <begin position="53"/>
        <end position="111"/>
    </location>
</feature>
<dbReference type="InterPro" id="IPR047007">
    <property type="entry name" value="XRN1_D1_sf"/>
</dbReference>
<accession>A0A0B6XSV7</accession>
<dbReference type="InterPro" id="IPR040992">
    <property type="entry name" value="XRN1_D1"/>
</dbReference>
<name>A0A0B6XSV7_9EUPU</name>
<dbReference type="Gene3D" id="2.170.260.40">
    <property type="match status" value="1"/>
</dbReference>